<feature type="domain" description="Integrase catalytic" evidence="1">
    <location>
        <begin position="1"/>
        <end position="164"/>
    </location>
</feature>
<sequence length="180" mass="20620">MPKMKFVTENYPDLSSEVITATNINFALKWRGHTTVYFLKTKDETTTCFKNYMNRVNRRFPKTDGPKIYRSDNGGEFLAIGFRDACAAEGLATEMSEPEAHNQNGVMERTHRTLADTARSLMLQAKLPHYLWEYAIRSAVHTRNRVISRSDPTMTPFELFWDSKPDLKFVKTFAGNGVSP</sequence>
<keyword evidence="3" id="KW-1185">Reference proteome</keyword>
<gene>
    <name evidence="2" type="ORF">Pfra01_001961100</name>
</gene>
<proteinExistence type="predicted"/>
<evidence type="ECO:0000313" key="3">
    <source>
        <dbReference type="Proteomes" id="UP001165121"/>
    </source>
</evidence>
<dbReference type="AlphaFoldDB" id="A0A9W7CYX7"/>
<dbReference type="InterPro" id="IPR036397">
    <property type="entry name" value="RNaseH_sf"/>
</dbReference>
<dbReference type="SUPFAM" id="SSF53098">
    <property type="entry name" value="Ribonuclease H-like"/>
    <property type="match status" value="1"/>
</dbReference>
<name>A0A9W7CYX7_9STRA</name>
<dbReference type="InterPro" id="IPR001584">
    <property type="entry name" value="Integrase_cat-core"/>
</dbReference>
<dbReference type="PROSITE" id="PS50994">
    <property type="entry name" value="INTEGRASE"/>
    <property type="match status" value="1"/>
</dbReference>
<comment type="caution">
    <text evidence="2">The sequence shown here is derived from an EMBL/GenBank/DDBJ whole genome shotgun (WGS) entry which is preliminary data.</text>
</comment>
<dbReference type="InterPro" id="IPR039537">
    <property type="entry name" value="Retrotran_Ty1/copia-like"/>
</dbReference>
<organism evidence="2 3">
    <name type="scientific">Phytophthora fragariaefolia</name>
    <dbReference type="NCBI Taxonomy" id="1490495"/>
    <lineage>
        <taxon>Eukaryota</taxon>
        <taxon>Sar</taxon>
        <taxon>Stramenopiles</taxon>
        <taxon>Oomycota</taxon>
        <taxon>Peronosporomycetes</taxon>
        <taxon>Peronosporales</taxon>
        <taxon>Peronosporaceae</taxon>
        <taxon>Phytophthora</taxon>
    </lineage>
</organism>
<dbReference type="InterPro" id="IPR012337">
    <property type="entry name" value="RNaseH-like_sf"/>
</dbReference>
<dbReference type="Proteomes" id="UP001165121">
    <property type="component" value="Unassembled WGS sequence"/>
</dbReference>
<reference evidence="2" key="1">
    <citation type="submission" date="2023-04" db="EMBL/GenBank/DDBJ databases">
        <title>Phytophthora fragariaefolia NBRC 109709.</title>
        <authorList>
            <person name="Ichikawa N."/>
            <person name="Sato H."/>
            <person name="Tonouchi N."/>
        </authorList>
    </citation>
    <scope>NUCLEOTIDE SEQUENCE</scope>
    <source>
        <strain evidence="2">NBRC 109709</strain>
    </source>
</reference>
<dbReference type="EMBL" id="BSXT01002545">
    <property type="protein sequence ID" value="GMF49556.1"/>
    <property type="molecule type" value="Genomic_DNA"/>
</dbReference>
<evidence type="ECO:0000259" key="1">
    <source>
        <dbReference type="PROSITE" id="PS50994"/>
    </source>
</evidence>
<evidence type="ECO:0000313" key="2">
    <source>
        <dbReference type="EMBL" id="GMF49556.1"/>
    </source>
</evidence>
<dbReference type="OrthoDB" id="89181at2759"/>
<dbReference type="PANTHER" id="PTHR42648:SF24">
    <property type="entry name" value="INTEGRASE CATALYTIC DOMAIN-CONTAINING PROTEIN"/>
    <property type="match status" value="1"/>
</dbReference>
<dbReference type="GO" id="GO:0015074">
    <property type="term" value="P:DNA integration"/>
    <property type="evidence" value="ECO:0007669"/>
    <property type="project" value="InterPro"/>
</dbReference>
<dbReference type="GO" id="GO:0003676">
    <property type="term" value="F:nucleic acid binding"/>
    <property type="evidence" value="ECO:0007669"/>
    <property type="project" value="InterPro"/>
</dbReference>
<protein>
    <submittedName>
        <fullName evidence="2">Unnamed protein product</fullName>
    </submittedName>
</protein>
<accession>A0A9W7CYX7</accession>
<dbReference type="PANTHER" id="PTHR42648">
    <property type="entry name" value="TRANSPOSASE, PUTATIVE-RELATED"/>
    <property type="match status" value="1"/>
</dbReference>
<dbReference type="Gene3D" id="3.30.420.10">
    <property type="entry name" value="Ribonuclease H-like superfamily/Ribonuclease H"/>
    <property type="match status" value="1"/>
</dbReference>